<dbReference type="GO" id="GO:0006298">
    <property type="term" value="P:mismatch repair"/>
    <property type="evidence" value="ECO:0007669"/>
    <property type="project" value="TreeGrafter"/>
</dbReference>
<dbReference type="InterPro" id="IPR002052">
    <property type="entry name" value="DNA_methylase_N6_adenine_CS"/>
</dbReference>
<comment type="catalytic activity">
    <reaction evidence="5">
        <text>a 2'-deoxyadenosine in DNA + S-adenosyl-L-methionine = an N(6)-methyl-2'-deoxyadenosine in DNA + S-adenosyl-L-homocysteine + H(+)</text>
        <dbReference type="Rhea" id="RHEA:15197"/>
        <dbReference type="Rhea" id="RHEA-COMP:12418"/>
        <dbReference type="Rhea" id="RHEA-COMP:12419"/>
        <dbReference type="ChEBI" id="CHEBI:15378"/>
        <dbReference type="ChEBI" id="CHEBI:57856"/>
        <dbReference type="ChEBI" id="CHEBI:59789"/>
        <dbReference type="ChEBI" id="CHEBI:90615"/>
        <dbReference type="ChEBI" id="CHEBI:90616"/>
        <dbReference type="EC" id="2.1.1.72"/>
    </reaction>
</comment>
<dbReference type="Pfam" id="PF02086">
    <property type="entry name" value="MethyltransfD12"/>
    <property type="match status" value="1"/>
</dbReference>
<sequence length="302" mass="35551">MSFDMNTFSRYSKNIYIFEKYMKYLGGKQRLGKYIASVLLDLWDLYEQVFNIKLTTYFEPFCGSLGVLKNMTGVKAKIIANDYHPDLIEMWKEVKEGTFVYPKSISEEEYLEAKKLPSPNAYKAFVGFGMSFGGRFFGAYSQKYLNDKPEDFCKEMTNSLKRIAPLIQKVKFTNKDYTEFKPKKMFIYCDPPYAFNKYPIKYRRDTKKYDVFDNDKFWEVMREWSKENMVVISEITAPPDFINIWEQERYRSAAQSKKTRFNKNSAVASNTHNTEKLFVHESIAKILLPLLKNLPAVDVSKK</sequence>
<evidence type="ECO:0000256" key="5">
    <source>
        <dbReference type="ARBA" id="ARBA00047942"/>
    </source>
</evidence>
<evidence type="ECO:0000313" key="6">
    <source>
        <dbReference type="EMBL" id="QHT77270.1"/>
    </source>
</evidence>
<proteinExistence type="predicted"/>
<dbReference type="AlphaFoldDB" id="A0A6C0HA68"/>
<dbReference type="PANTHER" id="PTHR30481">
    <property type="entry name" value="DNA ADENINE METHYLASE"/>
    <property type="match status" value="1"/>
</dbReference>
<dbReference type="EC" id="2.1.1.72" evidence="1"/>
<dbReference type="Gene3D" id="3.40.50.150">
    <property type="entry name" value="Vaccinia Virus protein VP39"/>
    <property type="match status" value="2"/>
</dbReference>
<name>A0A6C0HA68_9ZZZZ</name>
<reference evidence="6" key="1">
    <citation type="journal article" date="2020" name="Nature">
        <title>Giant virus diversity and host interactions through global metagenomics.</title>
        <authorList>
            <person name="Schulz F."/>
            <person name="Roux S."/>
            <person name="Paez-Espino D."/>
            <person name="Jungbluth S."/>
            <person name="Walsh D.A."/>
            <person name="Denef V.J."/>
            <person name="McMahon K.D."/>
            <person name="Konstantinidis K.T."/>
            <person name="Eloe-Fadrosh E.A."/>
            <person name="Kyrpides N.C."/>
            <person name="Woyke T."/>
        </authorList>
    </citation>
    <scope>NUCLEOTIDE SEQUENCE</scope>
    <source>
        <strain evidence="6">GVMAG-M-3300023179-86</strain>
    </source>
</reference>
<keyword evidence="3" id="KW-0808">Transferase</keyword>
<dbReference type="GO" id="GO:1904047">
    <property type="term" value="F:S-adenosyl-L-methionine binding"/>
    <property type="evidence" value="ECO:0007669"/>
    <property type="project" value="TreeGrafter"/>
</dbReference>
<accession>A0A6C0HA68</accession>
<dbReference type="GO" id="GO:0009307">
    <property type="term" value="P:DNA restriction-modification system"/>
    <property type="evidence" value="ECO:0007669"/>
    <property type="project" value="InterPro"/>
</dbReference>
<dbReference type="InterPro" id="IPR029063">
    <property type="entry name" value="SAM-dependent_MTases_sf"/>
</dbReference>
<dbReference type="InterPro" id="IPR012327">
    <property type="entry name" value="MeTrfase_D12"/>
</dbReference>
<organism evidence="6">
    <name type="scientific">viral metagenome</name>
    <dbReference type="NCBI Taxonomy" id="1070528"/>
    <lineage>
        <taxon>unclassified sequences</taxon>
        <taxon>metagenomes</taxon>
        <taxon>organismal metagenomes</taxon>
    </lineage>
</organism>
<keyword evidence="4" id="KW-0949">S-adenosyl-L-methionine</keyword>
<protein>
    <recommendedName>
        <fullName evidence="1">site-specific DNA-methyltransferase (adenine-specific)</fullName>
        <ecNumber evidence="1">2.1.1.72</ecNumber>
    </recommendedName>
</protein>
<dbReference type="GO" id="GO:0043565">
    <property type="term" value="F:sequence-specific DNA binding"/>
    <property type="evidence" value="ECO:0007669"/>
    <property type="project" value="TreeGrafter"/>
</dbReference>
<evidence type="ECO:0000256" key="4">
    <source>
        <dbReference type="ARBA" id="ARBA00022691"/>
    </source>
</evidence>
<evidence type="ECO:0000256" key="3">
    <source>
        <dbReference type="ARBA" id="ARBA00022679"/>
    </source>
</evidence>
<evidence type="ECO:0000256" key="1">
    <source>
        <dbReference type="ARBA" id="ARBA00011900"/>
    </source>
</evidence>
<dbReference type="SUPFAM" id="SSF53335">
    <property type="entry name" value="S-adenosyl-L-methionine-dependent methyltransferases"/>
    <property type="match status" value="1"/>
</dbReference>
<dbReference type="GO" id="GO:0032259">
    <property type="term" value="P:methylation"/>
    <property type="evidence" value="ECO:0007669"/>
    <property type="project" value="UniProtKB-KW"/>
</dbReference>
<evidence type="ECO:0000256" key="2">
    <source>
        <dbReference type="ARBA" id="ARBA00022603"/>
    </source>
</evidence>
<dbReference type="PROSITE" id="PS00092">
    <property type="entry name" value="N6_MTASE"/>
    <property type="match status" value="1"/>
</dbReference>
<dbReference type="EMBL" id="MN739916">
    <property type="protein sequence ID" value="QHT77270.1"/>
    <property type="molecule type" value="Genomic_DNA"/>
</dbReference>
<keyword evidence="2" id="KW-0489">Methyltransferase</keyword>
<dbReference type="GO" id="GO:0009007">
    <property type="term" value="F:site-specific DNA-methyltransferase (adenine-specific) activity"/>
    <property type="evidence" value="ECO:0007669"/>
    <property type="project" value="UniProtKB-EC"/>
</dbReference>